<keyword evidence="1 5" id="KW-0597">Phosphoprotein</keyword>
<dbReference type="CDD" id="cd17535">
    <property type="entry name" value="REC_NarL-like"/>
    <property type="match status" value="1"/>
</dbReference>
<dbReference type="Pfam" id="PF00196">
    <property type="entry name" value="GerE"/>
    <property type="match status" value="1"/>
</dbReference>
<dbReference type="EMBL" id="MK423958">
    <property type="protein sequence ID" value="QBK47604.1"/>
    <property type="molecule type" value="Genomic_DNA"/>
</dbReference>
<accession>A0A481XXY1</accession>
<dbReference type="PANTHER" id="PTHR43214:SF24">
    <property type="entry name" value="TRANSCRIPTIONAL REGULATORY PROTEIN NARL-RELATED"/>
    <property type="match status" value="1"/>
</dbReference>
<dbReference type="PROSITE" id="PS50110">
    <property type="entry name" value="RESPONSE_REGULATORY"/>
    <property type="match status" value="1"/>
</dbReference>
<evidence type="ECO:0000313" key="8">
    <source>
        <dbReference type="EMBL" id="QBK47604.1"/>
    </source>
</evidence>
<dbReference type="SMART" id="SM00421">
    <property type="entry name" value="HTH_LUXR"/>
    <property type="match status" value="1"/>
</dbReference>
<dbReference type="PROSITE" id="PS50043">
    <property type="entry name" value="HTH_LUXR_2"/>
    <property type="match status" value="1"/>
</dbReference>
<keyword evidence="2" id="KW-0805">Transcription regulation</keyword>
<evidence type="ECO:0000259" key="6">
    <source>
        <dbReference type="PROSITE" id="PS50043"/>
    </source>
</evidence>
<dbReference type="Gene3D" id="3.40.50.2300">
    <property type="match status" value="1"/>
</dbReference>
<keyword evidence="3" id="KW-0238">DNA-binding</keyword>
<feature type="modified residue" description="4-aspartylphosphate" evidence="5">
    <location>
        <position position="89"/>
    </location>
</feature>
<name>A0A481XXY1_9PSEU</name>
<dbReference type="InterPro" id="IPR000792">
    <property type="entry name" value="Tscrpt_reg_LuxR_C"/>
</dbReference>
<dbReference type="InterPro" id="IPR058245">
    <property type="entry name" value="NreC/VraR/RcsB-like_REC"/>
</dbReference>
<dbReference type="CDD" id="cd06170">
    <property type="entry name" value="LuxR_C_like"/>
    <property type="match status" value="1"/>
</dbReference>
<dbReference type="InterPro" id="IPR039420">
    <property type="entry name" value="WalR-like"/>
</dbReference>
<feature type="domain" description="HTH luxR-type" evidence="6">
    <location>
        <begin position="189"/>
        <end position="254"/>
    </location>
</feature>
<sequence>MFRSCRSASPSGGGTAPARVLRRSGRSAAVGGTRVAIRVLIVDDQVVVRRGLRAVLDAAPDVVVVGEAGDGAAAVREAQRLRPDVMLMDVRMPGLGGIEAVRRLVELFGDAVRILVVTTFDLDEYVFESLRAGARGFVLKDIEPEALVTAVRALHAGKTVLDPSITGRVTEEFVRLAAGQGVPVPTARPDPPVDELSARQREVVALVARGRSNAEIAAQLHLSETTVKTHVSTVLAKWGLRDRVQLVVRAFETGVVLLDRGEV</sequence>
<dbReference type="GO" id="GO:0000160">
    <property type="term" value="P:phosphorelay signal transduction system"/>
    <property type="evidence" value="ECO:0007669"/>
    <property type="project" value="InterPro"/>
</dbReference>
<dbReference type="Pfam" id="PF00072">
    <property type="entry name" value="Response_reg"/>
    <property type="match status" value="1"/>
</dbReference>
<evidence type="ECO:0000256" key="2">
    <source>
        <dbReference type="ARBA" id="ARBA00023015"/>
    </source>
</evidence>
<dbReference type="PRINTS" id="PR00038">
    <property type="entry name" value="HTHLUXR"/>
</dbReference>
<dbReference type="SUPFAM" id="SSF46894">
    <property type="entry name" value="C-terminal effector domain of the bipartite response regulators"/>
    <property type="match status" value="1"/>
</dbReference>
<dbReference type="SMART" id="SM00448">
    <property type="entry name" value="REC"/>
    <property type="match status" value="1"/>
</dbReference>
<reference evidence="8" key="1">
    <citation type="journal article" date="2019" name="ACS Chem. Biol.">
        <title>Bioactivity-HiTES Unveils Cryptic Antibiotics Encoded in Actinomycete Bacteria.</title>
        <authorList>
            <person name="Moon K."/>
            <person name="Xu F."/>
            <person name="Zhang C."/>
            <person name="Seyedsayamdost M.R."/>
        </authorList>
    </citation>
    <scope>NUCLEOTIDE SEQUENCE</scope>
    <source>
        <strain evidence="8">DSM 45019</strain>
    </source>
</reference>
<organism evidence="8">
    <name type="scientific">Saccharopolyspora cebuensis</name>
    <dbReference type="NCBI Taxonomy" id="418759"/>
    <lineage>
        <taxon>Bacteria</taxon>
        <taxon>Bacillati</taxon>
        <taxon>Actinomycetota</taxon>
        <taxon>Actinomycetes</taxon>
        <taxon>Pseudonocardiales</taxon>
        <taxon>Pseudonocardiaceae</taxon>
        <taxon>Saccharopolyspora</taxon>
    </lineage>
</organism>
<dbReference type="GO" id="GO:0006355">
    <property type="term" value="P:regulation of DNA-templated transcription"/>
    <property type="evidence" value="ECO:0007669"/>
    <property type="project" value="InterPro"/>
</dbReference>
<evidence type="ECO:0000256" key="1">
    <source>
        <dbReference type="ARBA" id="ARBA00022553"/>
    </source>
</evidence>
<keyword evidence="4" id="KW-0804">Transcription</keyword>
<evidence type="ECO:0000256" key="4">
    <source>
        <dbReference type="ARBA" id="ARBA00023163"/>
    </source>
</evidence>
<dbReference type="GO" id="GO:0003677">
    <property type="term" value="F:DNA binding"/>
    <property type="evidence" value="ECO:0007669"/>
    <property type="project" value="UniProtKB-KW"/>
</dbReference>
<dbReference type="SUPFAM" id="SSF52172">
    <property type="entry name" value="CheY-like"/>
    <property type="match status" value="1"/>
</dbReference>
<feature type="domain" description="Response regulatory" evidence="7">
    <location>
        <begin position="38"/>
        <end position="155"/>
    </location>
</feature>
<dbReference type="InterPro" id="IPR001789">
    <property type="entry name" value="Sig_transdc_resp-reg_receiver"/>
</dbReference>
<evidence type="ECO:0000256" key="5">
    <source>
        <dbReference type="PROSITE-ProRule" id="PRU00169"/>
    </source>
</evidence>
<dbReference type="AlphaFoldDB" id="A0A481XXY1"/>
<evidence type="ECO:0000259" key="7">
    <source>
        <dbReference type="PROSITE" id="PS50110"/>
    </source>
</evidence>
<protein>
    <submittedName>
        <fullName evidence="8">CebA</fullName>
    </submittedName>
</protein>
<dbReference type="PANTHER" id="PTHR43214">
    <property type="entry name" value="TWO-COMPONENT RESPONSE REGULATOR"/>
    <property type="match status" value="1"/>
</dbReference>
<dbReference type="InterPro" id="IPR016032">
    <property type="entry name" value="Sig_transdc_resp-reg_C-effctor"/>
</dbReference>
<proteinExistence type="predicted"/>
<dbReference type="InterPro" id="IPR011006">
    <property type="entry name" value="CheY-like_superfamily"/>
</dbReference>
<evidence type="ECO:0000256" key="3">
    <source>
        <dbReference type="ARBA" id="ARBA00023125"/>
    </source>
</evidence>